<evidence type="ECO:0000256" key="7">
    <source>
        <dbReference type="ARBA" id="ARBA00025274"/>
    </source>
</evidence>
<organism evidence="10 11">
    <name type="scientific">Cucurbita argyrosperma subsp. sororia</name>
    <dbReference type="NCBI Taxonomy" id="37648"/>
    <lineage>
        <taxon>Eukaryota</taxon>
        <taxon>Viridiplantae</taxon>
        <taxon>Streptophyta</taxon>
        <taxon>Embryophyta</taxon>
        <taxon>Tracheophyta</taxon>
        <taxon>Spermatophyta</taxon>
        <taxon>Magnoliopsida</taxon>
        <taxon>eudicotyledons</taxon>
        <taxon>Gunneridae</taxon>
        <taxon>Pentapetalae</taxon>
        <taxon>rosids</taxon>
        <taxon>fabids</taxon>
        <taxon>Cucurbitales</taxon>
        <taxon>Cucurbitaceae</taxon>
        <taxon>Cucurbiteae</taxon>
        <taxon>Cucurbita</taxon>
    </lineage>
</organism>
<comment type="pathway">
    <text evidence="3 8">Glycan biosynthesis; trehalose biosynthesis.</text>
</comment>
<sequence>MGLSGLLSGHRNSVQGSDFHNYTSWLKQYPSGLESFESIMKELPRKKIVVFLDYDGTLSPIVDDPDRAFMSPEVKEFVKLRNLHYAGSHGLDIMAPNSDNEANGVSYQPAKKFLPEIQQIKRALEEESRKIEGALVEDNTFCVSVHFRHVHEKDLAKLEKKVETVMENYPDFHVTQGKKVMEIRPTINWNKGHAMEYYLHTLGHNDTDDVVPLYIGDDQTDEDAFKVIQRKGQGIAILVASIPKHTNASYSLKDPSEVLAFLLRLARWRNSTSPSITTPSPNI</sequence>
<dbReference type="Pfam" id="PF02358">
    <property type="entry name" value="Trehalose_PPase"/>
    <property type="match status" value="1"/>
</dbReference>
<dbReference type="EMBL" id="JAGKQH010000016">
    <property type="protein sequence ID" value="KAG6576668.1"/>
    <property type="molecule type" value="Genomic_DNA"/>
</dbReference>
<dbReference type="PANTHER" id="PTHR43768:SF24">
    <property type="entry name" value="TREHALOSE 6-PHOSPHATE PHOSPHATASE"/>
    <property type="match status" value="1"/>
</dbReference>
<keyword evidence="6" id="KW-0346">Stress response</keyword>
<keyword evidence="9" id="KW-0175">Coiled coil</keyword>
<dbReference type="AlphaFoldDB" id="A0AAV6M7Z6"/>
<comment type="similarity">
    <text evidence="4 8">Belongs to the trehalose phosphatase family.</text>
</comment>
<evidence type="ECO:0000256" key="1">
    <source>
        <dbReference type="ARBA" id="ARBA00000500"/>
    </source>
</evidence>
<feature type="non-terminal residue" evidence="10">
    <location>
        <position position="1"/>
    </location>
</feature>
<name>A0AAV6M7Z6_9ROSI</name>
<comment type="function">
    <text evidence="7">Removes the phosphate from trehalose 6-phosphate to produce free trehalose. Trehalose accumulation in plant may improve abiotic stress tolerance.</text>
</comment>
<dbReference type="Proteomes" id="UP000685013">
    <property type="component" value="Chromosome 16"/>
</dbReference>
<reference evidence="10 11" key="1">
    <citation type="journal article" date="2021" name="Hortic Res">
        <title>The domestication of Cucurbita argyrosperma as revealed by the genome of its wild relative.</title>
        <authorList>
            <person name="Barrera-Redondo J."/>
            <person name="Sanchez-de la Vega G."/>
            <person name="Aguirre-Liguori J.A."/>
            <person name="Castellanos-Morales G."/>
            <person name="Gutierrez-Guerrero Y.T."/>
            <person name="Aguirre-Dugua X."/>
            <person name="Aguirre-Planter E."/>
            <person name="Tenaillon M.I."/>
            <person name="Lira-Saade R."/>
            <person name="Eguiarte L.E."/>
        </authorList>
    </citation>
    <scope>NUCLEOTIDE SEQUENCE [LARGE SCALE GENOMIC DNA]</scope>
    <source>
        <strain evidence="10">JBR-2021</strain>
    </source>
</reference>
<evidence type="ECO:0000256" key="3">
    <source>
        <dbReference type="ARBA" id="ARBA00005199"/>
    </source>
</evidence>
<feature type="coiled-coil region" evidence="9">
    <location>
        <begin position="117"/>
        <end position="168"/>
    </location>
</feature>
<keyword evidence="11" id="KW-1185">Reference proteome</keyword>
<comment type="caution">
    <text evidence="10">The sequence shown here is derived from an EMBL/GenBank/DDBJ whole genome shotgun (WGS) entry which is preliminary data.</text>
</comment>
<comment type="cofactor">
    <cofactor evidence="2 8">
        <name>a divalent metal cation</name>
        <dbReference type="ChEBI" id="CHEBI:60240"/>
    </cofactor>
</comment>
<dbReference type="InterPro" id="IPR044651">
    <property type="entry name" value="OTSB-like"/>
</dbReference>
<accession>A0AAV6M7Z6</accession>
<protein>
    <recommendedName>
        <fullName evidence="8">Trehalose 6-phosphate phosphatase</fullName>
        <ecNumber evidence="8">3.1.3.12</ecNumber>
    </recommendedName>
</protein>
<evidence type="ECO:0000256" key="4">
    <source>
        <dbReference type="ARBA" id="ARBA00008770"/>
    </source>
</evidence>
<dbReference type="InterPro" id="IPR003337">
    <property type="entry name" value="Trehalose_PPase"/>
</dbReference>
<evidence type="ECO:0000313" key="10">
    <source>
        <dbReference type="EMBL" id="KAG6576668.1"/>
    </source>
</evidence>
<dbReference type="GO" id="GO:0004805">
    <property type="term" value="F:trehalose-phosphatase activity"/>
    <property type="evidence" value="ECO:0007669"/>
    <property type="project" value="UniProtKB-EC"/>
</dbReference>
<evidence type="ECO:0000256" key="8">
    <source>
        <dbReference type="RuleBase" id="RU361117"/>
    </source>
</evidence>
<evidence type="ECO:0000256" key="2">
    <source>
        <dbReference type="ARBA" id="ARBA00001968"/>
    </source>
</evidence>
<proteinExistence type="inferred from homology"/>
<dbReference type="GO" id="GO:0005992">
    <property type="term" value="P:trehalose biosynthetic process"/>
    <property type="evidence" value="ECO:0007669"/>
    <property type="project" value="InterPro"/>
</dbReference>
<dbReference type="InterPro" id="IPR006379">
    <property type="entry name" value="HAD-SF_hydro_IIB"/>
</dbReference>
<evidence type="ECO:0000256" key="5">
    <source>
        <dbReference type="ARBA" id="ARBA00022801"/>
    </source>
</evidence>
<dbReference type="NCBIfam" id="TIGR00685">
    <property type="entry name" value="T6PP"/>
    <property type="match status" value="1"/>
</dbReference>
<comment type="catalytic activity">
    <reaction evidence="1 8">
        <text>alpha,alpha-trehalose 6-phosphate + H2O = alpha,alpha-trehalose + phosphate</text>
        <dbReference type="Rhea" id="RHEA:23420"/>
        <dbReference type="ChEBI" id="CHEBI:15377"/>
        <dbReference type="ChEBI" id="CHEBI:16551"/>
        <dbReference type="ChEBI" id="CHEBI:43474"/>
        <dbReference type="ChEBI" id="CHEBI:58429"/>
        <dbReference type="EC" id="3.1.3.12"/>
    </reaction>
</comment>
<evidence type="ECO:0000313" key="11">
    <source>
        <dbReference type="Proteomes" id="UP000685013"/>
    </source>
</evidence>
<dbReference type="NCBIfam" id="TIGR01484">
    <property type="entry name" value="HAD-SF-IIB"/>
    <property type="match status" value="1"/>
</dbReference>
<dbReference type="FunFam" id="3.40.50.1000:FF:000073">
    <property type="entry name" value="Trehalose 6-phosphate phosphatase"/>
    <property type="match status" value="1"/>
</dbReference>
<dbReference type="PANTHER" id="PTHR43768">
    <property type="entry name" value="TREHALOSE 6-PHOSPHATE PHOSPHATASE"/>
    <property type="match status" value="1"/>
</dbReference>
<keyword evidence="5 8" id="KW-0378">Hydrolase</keyword>
<dbReference type="EC" id="3.1.3.12" evidence="8"/>
<evidence type="ECO:0000256" key="6">
    <source>
        <dbReference type="ARBA" id="ARBA00023016"/>
    </source>
</evidence>
<evidence type="ECO:0000256" key="9">
    <source>
        <dbReference type="SAM" id="Coils"/>
    </source>
</evidence>
<gene>
    <name evidence="10" type="primary">TPP4</name>
    <name evidence="10" type="ORF">SDJN03_24242</name>
</gene>